<dbReference type="UniPathway" id="UPA00378"/>
<keyword evidence="3" id="KW-0325">Glycoprotein</keyword>
<sequence>MSFRRQKRFFYLLIIGTAFLFLIYITGYTPVLFGSDPHVKRPHIRFEDVADQIDHRKPRIMINWIGRMGNHLFEYACLLGIAKWNNMTPIISPTVDILDVFNLPAPQGSLSLLRDPINYFYPVAAKFDNATMHLQQRDYYLTGYRQSWKYFEHVKEDLLNNHFVFHEPILATAMSYINAARKEKNKPDAVIVGVHVRRGDFVRQRIKGFTVAPIPFYFKTMNYFRRKYPNVLFIICTNDYFWALDNLDHGPDVFYSTNTDGAVDLAIMANCDHMIITSGTYSWWAGYLVRGEVIYYKGYPEPNTIIGNQTVREDYYPPNWIGM</sequence>
<keyword evidence="3" id="KW-1133">Transmembrane helix</keyword>
<dbReference type="Proteomes" id="UP000245119">
    <property type="component" value="Linkage Group LG14"/>
</dbReference>
<dbReference type="GO" id="GO:0005975">
    <property type="term" value="P:carbohydrate metabolic process"/>
    <property type="evidence" value="ECO:0007669"/>
    <property type="project" value="InterPro"/>
</dbReference>
<evidence type="ECO:0000313" key="4">
    <source>
        <dbReference type="EMBL" id="PVD18898.1"/>
    </source>
</evidence>
<comment type="subcellular location">
    <subcellularLocation>
        <location evidence="3">Golgi apparatus</location>
        <location evidence="3">Golgi stack membrane</location>
        <topology evidence="3">Single-pass type II membrane protein</topology>
    </subcellularLocation>
</comment>
<dbReference type="EC" id="2.4.1.-" evidence="3"/>
<dbReference type="PANTHER" id="PTHR11927:SF9">
    <property type="entry name" value="L-FUCOSYLTRANSFERASE"/>
    <property type="match status" value="1"/>
</dbReference>
<dbReference type="CDD" id="cd11301">
    <property type="entry name" value="Fut1_Fut2_like"/>
    <property type="match status" value="1"/>
</dbReference>
<gene>
    <name evidence="4" type="ORF">C0Q70_21456</name>
</gene>
<evidence type="ECO:0000313" key="5">
    <source>
        <dbReference type="Proteomes" id="UP000245119"/>
    </source>
</evidence>
<comment type="similarity">
    <text evidence="3">Belongs to the glycosyltransferase 11 family.</text>
</comment>
<dbReference type="OMA" id="MFIICTN"/>
<proteinExistence type="inferred from homology"/>
<dbReference type="AlphaFoldDB" id="A0A2T7NCK4"/>
<feature type="transmembrane region" description="Helical" evidence="3">
    <location>
        <begin position="9"/>
        <end position="33"/>
    </location>
</feature>
<dbReference type="STRING" id="400727.A0A2T7NCK4"/>
<reference evidence="4 5" key="1">
    <citation type="submission" date="2018-04" db="EMBL/GenBank/DDBJ databases">
        <title>The genome of golden apple snail Pomacea canaliculata provides insight into stress tolerance and invasive adaptation.</title>
        <authorList>
            <person name="Liu C."/>
            <person name="Liu B."/>
            <person name="Ren Y."/>
            <person name="Zhang Y."/>
            <person name="Wang H."/>
            <person name="Li S."/>
            <person name="Jiang F."/>
            <person name="Yin L."/>
            <person name="Zhang G."/>
            <person name="Qian W."/>
            <person name="Fan W."/>
        </authorList>
    </citation>
    <scope>NUCLEOTIDE SEQUENCE [LARGE SCALE GENOMIC DNA]</scope>
    <source>
        <strain evidence="4">SZHN2017</strain>
        <tissue evidence="4">Muscle</tissue>
    </source>
</reference>
<keyword evidence="3" id="KW-0735">Signal-anchor</keyword>
<evidence type="ECO:0000256" key="1">
    <source>
        <dbReference type="ARBA" id="ARBA00022676"/>
    </source>
</evidence>
<keyword evidence="1 3" id="KW-0328">Glycosyltransferase</keyword>
<dbReference type="GO" id="GO:0032580">
    <property type="term" value="C:Golgi cisterna membrane"/>
    <property type="evidence" value="ECO:0007669"/>
    <property type="project" value="UniProtKB-SubCell"/>
</dbReference>
<evidence type="ECO:0000256" key="3">
    <source>
        <dbReference type="RuleBase" id="RU363129"/>
    </source>
</evidence>
<dbReference type="GO" id="GO:0008107">
    <property type="term" value="F:galactoside 2-alpha-L-fucosyltransferase activity"/>
    <property type="evidence" value="ECO:0007669"/>
    <property type="project" value="InterPro"/>
</dbReference>
<keyword evidence="3" id="KW-0812">Transmembrane</keyword>
<dbReference type="OrthoDB" id="3226at2759"/>
<keyword evidence="5" id="KW-1185">Reference proteome</keyword>
<comment type="caution">
    <text evidence="4">The sequence shown here is derived from an EMBL/GenBank/DDBJ whole genome shotgun (WGS) entry which is preliminary data.</text>
</comment>
<protein>
    <recommendedName>
        <fullName evidence="3">L-Fucosyltransferase</fullName>
        <ecNumber evidence="3">2.4.1.-</ecNumber>
    </recommendedName>
</protein>
<dbReference type="InterPro" id="IPR002516">
    <property type="entry name" value="Glyco_trans_11"/>
</dbReference>
<evidence type="ECO:0000256" key="2">
    <source>
        <dbReference type="ARBA" id="ARBA00022679"/>
    </source>
</evidence>
<comment type="pathway">
    <text evidence="3">Protein modification; protein glycosylation.</text>
</comment>
<name>A0A2T7NCK4_POMCA</name>
<accession>A0A2T7NCK4</accession>
<organism evidence="4 5">
    <name type="scientific">Pomacea canaliculata</name>
    <name type="common">Golden apple snail</name>
    <dbReference type="NCBI Taxonomy" id="400727"/>
    <lineage>
        <taxon>Eukaryota</taxon>
        <taxon>Metazoa</taxon>
        <taxon>Spiralia</taxon>
        <taxon>Lophotrochozoa</taxon>
        <taxon>Mollusca</taxon>
        <taxon>Gastropoda</taxon>
        <taxon>Caenogastropoda</taxon>
        <taxon>Architaenioglossa</taxon>
        <taxon>Ampullarioidea</taxon>
        <taxon>Ampullariidae</taxon>
        <taxon>Pomacea</taxon>
    </lineage>
</organism>
<keyword evidence="2 3" id="KW-0808">Transferase</keyword>
<dbReference type="EMBL" id="PZQS01000014">
    <property type="protein sequence ID" value="PVD18898.1"/>
    <property type="molecule type" value="Genomic_DNA"/>
</dbReference>
<keyword evidence="3" id="KW-0472">Membrane</keyword>
<dbReference type="PANTHER" id="PTHR11927">
    <property type="entry name" value="GALACTOSIDE 2-L-FUCOSYLTRANSFERASE"/>
    <property type="match status" value="1"/>
</dbReference>
<keyword evidence="3" id="KW-0333">Golgi apparatus</keyword>
<dbReference type="Pfam" id="PF01531">
    <property type="entry name" value="Glyco_transf_11"/>
    <property type="match status" value="1"/>
</dbReference>